<dbReference type="InterPro" id="IPR029099">
    <property type="entry name" value="Pribosyltran_N"/>
</dbReference>
<evidence type="ECO:0000256" key="4">
    <source>
        <dbReference type="ARBA" id="ARBA00022741"/>
    </source>
</evidence>
<evidence type="ECO:0000313" key="12">
    <source>
        <dbReference type="Proteomes" id="UP000009222"/>
    </source>
</evidence>
<evidence type="ECO:0000256" key="5">
    <source>
        <dbReference type="ARBA" id="ARBA00022777"/>
    </source>
</evidence>
<dbReference type="Gene3D" id="3.40.50.2020">
    <property type="match status" value="2"/>
</dbReference>
<dbReference type="GO" id="GO:0006164">
    <property type="term" value="P:purine nucleotide biosynthetic process"/>
    <property type="evidence" value="ECO:0007669"/>
    <property type="project" value="TreeGrafter"/>
</dbReference>
<dbReference type="EMBL" id="CP001841">
    <property type="protein sequence ID" value="AEF82045.1"/>
    <property type="molecule type" value="Genomic_DNA"/>
</dbReference>
<dbReference type="InterPro" id="IPR029057">
    <property type="entry name" value="PRTase-like"/>
</dbReference>
<evidence type="ECO:0000256" key="2">
    <source>
        <dbReference type="ARBA" id="ARBA00022679"/>
    </source>
</evidence>
<dbReference type="GO" id="GO:0004749">
    <property type="term" value="F:ribose phosphate diphosphokinase activity"/>
    <property type="evidence" value="ECO:0007669"/>
    <property type="project" value="UniProtKB-EC"/>
</dbReference>
<reference evidence="12" key="1">
    <citation type="submission" date="2009-12" db="EMBL/GenBank/DDBJ databases">
        <title>Complete sequence of Treponema azotonutricium strain ZAS-9.</title>
        <authorList>
            <person name="Tetu S.G."/>
            <person name="Matson E."/>
            <person name="Ren Q."/>
            <person name="Seshadri R."/>
            <person name="Elbourne L."/>
            <person name="Hassan K.A."/>
            <person name="Durkin A."/>
            <person name="Radune D."/>
            <person name="Mohamoud Y."/>
            <person name="Shay R."/>
            <person name="Jin S."/>
            <person name="Zhang X."/>
            <person name="Lucey K."/>
            <person name="Ballor N.R."/>
            <person name="Ottesen E."/>
            <person name="Rosenthal R."/>
            <person name="Allen A."/>
            <person name="Leadbetter J.R."/>
            <person name="Paulsen I.T."/>
        </authorList>
    </citation>
    <scope>NUCLEOTIDE SEQUENCE [LARGE SCALE GENOMIC DNA]</scope>
    <source>
        <strain evidence="12">ATCC BAA-888 / DSM 13862 / ZAS-9</strain>
    </source>
</reference>
<dbReference type="NCBIfam" id="NF005299">
    <property type="entry name" value="PRK06827.1"/>
    <property type="match status" value="1"/>
</dbReference>
<dbReference type="eggNOG" id="COG0462">
    <property type="taxonomic scope" value="Bacteria"/>
</dbReference>
<accession>F5Y915</accession>
<protein>
    <recommendedName>
        <fullName evidence="1">ribose-phosphate diphosphokinase</fullName>
        <ecNumber evidence="1">2.7.6.1</ecNumber>
    </recommendedName>
</protein>
<evidence type="ECO:0000256" key="7">
    <source>
        <dbReference type="ARBA" id="ARBA00049535"/>
    </source>
</evidence>
<name>F5Y915_LEAAZ</name>
<dbReference type="InterPro" id="IPR000836">
    <property type="entry name" value="PRTase_dom"/>
</dbReference>
<dbReference type="GO" id="GO:0000287">
    <property type="term" value="F:magnesium ion binding"/>
    <property type="evidence" value="ECO:0007669"/>
    <property type="project" value="InterPro"/>
</dbReference>
<organism evidence="11 12">
    <name type="scientific">Leadbettera azotonutricia (strain ATCC BAA-888 / DSM 13862 / ZAS-9)</name>
    <name type="common">Treponema azotonutricium</name>
    <dbReference type="NCBI Taxonomy" id="545695"/>
    <lineage>
        <taxon>Bacteria</taxon>
        <taxon>Pseudomonadati</taxon>
        <taxon>Spirochaetota</taxon>
        <taxon>Spirochaetia</taxon>
        <taxon>Spirochaetales</taxon>
        <taxon>Breznakiellaceae</taxon>
        <taxon>Leadbettera</taxon>
    </lineage>
</organism>
<dbReference type="CDD" id="cd06223">
    <property type="entry name" value="PRTases_typeI"/>
    <property type="match status" value="1"/>
</dbReference>
<dbReference type="NCBIfam" id="TIGR01251">
    <property type="entry name" value="ribP_PPkin"/>
    <property type="match status" value="1"/>
</dbReference>
<dbReference type="EC" id="2.7.6.1" evidence="1"/>
<evidence type="ECO:0000256" key="1">
    <source>
        <dbReference type="ARBA" id="ARBA00013247"/>
    </source>
</evidence>
<dbReference type="Proteomes" id="UP000009222">
    <property type="component" value="Chromosome"/>
</dbReference>
<dbReference type="SUPFAM" id="SSF53271">
    <property type="entry name" value="PRTase-like"/>
    <property type="match status" value="2"/>
</dbReference>
<gene>
    <name evidence="11" type="ordered locus">TREAZ_0867</name>
</gene>
<evidence type="ECO:0000259" key="9">
    <source>
        <dbReference type="Pfam" id="PF00156"/>
    </source>
</evidence>
<dbReference type="STRING" id="545695.TREAZ_0867"/>
<dbReference type="SMART" id="SM01400">
    <property type="entry name" value="Pribosyltran_N"/>
    <property type="match status" value="1"/>
</dbReference>
<evidence type="ECO:0000256" key="3">
    <source>
        <dbReference type="ARBA" id="ARBA00022727"/>
    </source>
</evidence>
<dbReference type="PANTHER" id="PTHR10210">
    <property type="entry name" value="RIBOSE-PHOSPHATE DIPHOSPHOKINASE FAMILY MEMBER"/>
    <property type="match status" value="1"/>
</dbReference>
<dbReference type="GO" id="GO:0016301">
    <property type="term" value="F:kinase activity"/>
    <property type="evidence" value="ECO:0007669"/>
    <property type="project" value="UniProtKB-KW"/>
</dbReference>
<dbReference type="PANTHER" id="PTHR10210:SF32">
    <property type="entry name" value="RIBOSE-PHOSPHATE PYROPHOSPHOKINASE 2"/>
    <property type="match status" value="1"/>
</dbReference>
<keyword evidence="5" id="KW-0418">Kinase</keyword>
<dbReference type="GO" id="GO:0005524">
    <property type="term" value="F:ATP binding"/>
    <property type="evidence" value="ECO:0007669"/>
    <property type="project" value="UniProtKB-KW"/>
</dbReference>
<dbReference type="HOGENOM" id="CLU_033546_8_0_12"/>
<sequence>MFADEVVNHLKKGYKRIFEKMSAELAKRYSQDINYIANRINFINDVVSPAHHSQGNIEKFRAPHIKVPARFTCFPNGEIKAEILESIRGKDIYIVQDVENHYPVSFNDGDLKKALSVNDHLMTMFVTVDAAKQAGADRITLVTPVYPYSRQHKAKGREGLTASRVGKIMEFLGVNRIITLDIHSREIGNSFNCMRLENLHASYQIIRALSHLPGVLCDDFVVVSPDTGAVDRNKFYATALKKPLALLYKERDYSKVSRNALENNIAEIKLLGNVRDKTVFMADDMLGTGGTLLKNMKFLKEQGAGKVICSVSLPLFSGEAIKYFDEAYKEGLFYRIIGTNAVYQEDIITREWYISVNITRLFAQTISRLHQGLSLSSLLDNRDVIVKLLADN</sequence>
<dbReference type="InterPro" id="IPR005946">
    <property type="entry name" value="Rib-P_diPkinase"/>
</dbReference>
<keyword evidence="3 8" id="KW-0545">Nucleotide biosynthesis</keyword>
<dbReference type="FunFam" id="3.40.50.2020:FF:000014">
    <property type="entry name" value="Ribose-phosphate pyrophosphokinase 1"/>
    <property type="match status" value="1"/>
</dbReference>
<dbReference type="FunCoup" id="F5Y915">
    <property type="interactions" value="446"/>
</dbReference>
<dbReference type="Pfam" id="PF13793">
    <property type="entry name" value="Pribosyltran_N"/>
    <property type="match status" value="1"/>
</dbReference>
<evidence type="ECO:0000256" key="6">
    <source>
        <dbReference type="ARBA" id="ARBA00022840"/>
    </source>
</evidence>
<keyword evidence="4" id="KW-0547">Nucleotide-binding</keyword>
<reference evidence="11 12" key="2">
    <citation type="journal article" date="2011" name="ISME J.">
        <title>RNA-seq reveals cooperative metabolic interactions between two termite-gut spirochete species in co-culture.</title>
        <authorList>
            <person name="Rosenthal A.Z."/>
            <person name="Matson E.G."/>
            <person name="Eldar A."/>
            <person name="Leadbetter J.R."/>
        </authorList>
    </citation>
    <scope>NUCLEOTIDE SEQUENCE [LARGE SCALE GENOMIC DNA]</scope>
    <source>
        <strain evidence="12">ATCC BAA-888 / DSM 13862 / ZAS-9</strain>
    </source>
</reference>
<dbReference type="GO" id="GO:0005737">
    <property type="term" value="C:cytoplasm"/>
    <property type="evidence" value="ECO:0007669"/>
    <property type="project" value="TreeGrafter"/>
</dbReference>
<evidence type="ECO:0000256" key="8">
    <source>
        <dbReference type="RuleBase" id="RU004324"/>
    </source>
</evidence>
<dbReference type="AlphaFoldDB" id="F5Y915"/>
<dbReference type="Pfam" id="PF00156">
    <property type="entry name" value="Pribosyltran"/>
    <property type="match status" value="1"/>
</dbReference>
<comment type="similarity">
    <text evidence="8">Belongs to the ribose-phosphate pyrophosphokinase family.</text>
</comment>
<dbReference type="KEGG" id="taz:TREAZ_0867"/>
<keyword evidence="12" id="KW-1185">Reference proteome</keyword>
<keyword evidence="2" id="KW-0808">Transferase</keyword>
<feature type="domain" description="Phosphoribosyltransferase" evidence="9">
    <location>
        <begin position="219"/>
        <end position="313"/>
    </location>
</feature>
<evidence type="ECO:0000259" key="10">
    <source>
        <dbReference type="Pfam" id="PF13793"/>
    </source>
</evidence>
<keyword evidence="6" id="KW-0067">ATP-binding</keyword>
<dbReference type="GO" id="GO:0002189">
    <property type="term" value="C:ribose phosphate diphosphokinase complex"/>
    <property type="evidence" value="ECO:0007669"/>
    <property type="project" value="TreeGrafter"/>
</dbReference>
<feature type="domain" description="Ribose-phosphate pyrophosphokinase N-terminal" evidence="10">
    <location>
        <begin position="69"/>
        <end position="173"/>
    </location>
</feature>
<dbReference type="GO" id="GO:0006015">
    <property type="term" value="P:5-phosphoribose 1-diphosphate biosynthetic process"/>
    <property type="evidence" value="ECO:0007669"/>
    <property type="project" value="TreeGrafter"/>
</dbReference>
<comment type="catalytic activity">
    <reaction evidence="7">
        <text>D-ribose 5-phosphate + ATP = 5-phospho-alpha-D-ribose 1-diphosphate + AMP + H(+)</text>
        <dbReference type="Rhea" id="RHEA:15609"/>
        <dbReference type="ChEBI" id="CHEBI:15378"/>
        <dbReference type="ChEBI" id="CHEBI:30616"/>
        <dbReference type="ChEBI" id="CHEBI:58017"/>
        <dbReference type="ChEBI" id="CHEBI:78346"/>
        <dbReference type="ChEBI" id="CHEBI:456215"/>
        <dbReference type="EC" id="2.7.6.1"/>
    </reaction>
</comment>
<proteinExistence type="inferred from homology"/>
<evidence type="ECO:0000313" key="11">
    <source>
        <dbReference type="EMBL" id="AEF82045.1"/>
    </source>
</evidence>
<dbReference type="InParanoid" id="F5Y915"/>